<evidence type="ECO:0000259" key="1">
    <source>
        <dbReference type="PROSITE" id="PS50011"/>
    </source>
</evidence>
<feature type="domain" description="Protein kinase" evidence="1">
    <location>
        <begin position="4"/>
        <end position="331"/>
    </location>
</feature>
<dbReference type="GO" id="GO:0005524">
    <property type="term" value="F:ATP binding"/>
    <property type="evidence" value="ECO:0007669"/>
    <property type="project" value="InterPro"/>
</dbReference>
<dbReference type="PANTHER" id="PTHR44167">
    <property type="entry name" value="OVARIAN-SPECIFIC SERINE/THREONINE-PROTEIN KINASE LOK-RELATED"/>
    <property type="match status" value="1"/>
</dbReference>
<dbReference type="SUPFAM" id="SSF56112">
    <property type="entry name" value="Protein kinase-like (PK-like)"/>
    <property type="match status" value="1"/>
</dbReference>
<gene>
    <name evidence="2" type="ORF">AJ78_05847</name>
</gene>
<dbReference type="InterPro" id="IPR011009">
    <property type="entry name" value="Kinase-like_dom_sf"/>
</dbReference>
<name>A0A1J9Q0K8_9EURO</name>
<protein>
    <submittedName>
        <fullName evidence="2">Serine/threonine protein kinase</fullName>
    </submittedName>
</protein>
<keyword evidence="2" id="KW-0723">Serine/threonine-protein kinase</keyword>
<dbReference type="PROSITE" id="PS50011">
    <property type="entry name" value="PROTEIN_KINASE_DOM"/>
    <property type="match status" value="1"/>
</dbReference>
<proteinExistence type="predicted"/>
<dbReference type="OrthoDB" id="5979581at2759"/>
<dbReference type="AlphaFoldDB" id="A0A1J9Q0K8"/>
<keyword evidence="3" id="KW-1185">Reference proteome</keyword>
<evidence type="ECO:0000313" key="2">
    <source>
        <dbReference type="EMBL" id="OJD13715.1"/>
    </source>
</evidence>
<comment type="caution">
    <text evidence="2">The sequence shown here is derived from an EMBL/GenBank/DDBJ whole genome shotgun (WGS) entry which is preliminary data.</text>
</comment>
<dbReference type="SMART" id="SM00220">
    <property type="entry name" value="S_TKc"/>
    <property type="match status" value="1"/>
</dbReference>
<dbReference type="PROSITE" id="PS00108">
    <property type="entry name" value="PROTEIN_KINASE_ST"/>
    <property type="match status" value="1"/>
</dbReference>
<dbReference type="InterPro" id="IPR008271">
    <property type="entry name" value="Ser/Thr_kinase_AS"/>
</dbReference>
<accession>A0A1J9Q0K8</accession>
<dbReference type="GO" id="GO:0005737">
    <property type="term" value="C:cytoplasm"/>
    <property type="evidence" value="ECO:0007669"/>
    <property type="project" value="TreeGrafter"/>
</dbReference>
<dbReference type="GO" id="GO:0044773">
    <property type="term" value="P:mitotic DNA damage checkpoint signaling"/>
    <property type="evidence" value="ECO:0007669"/>
    <property type="project" value="TreeGrafter"/>
</dbReference>
<dbReference type="Proteomes" id="UP000182235">
    <property type="component" value="Unassembled WGS sequence"/>
</dbReference>
<dbReference type="PANTHER" id="PTHR44167:SF18">
    <property type="entry name" value="PROTEIN KINASE DOMAIN-CONTAINING PROTEIN"/>
    <property type="match status" value="1"/>
</dbReference>
<dbReference type="GO" id="GO:0004674">
    <property type="term" value="F:protein serine/threonine kinase activity"/>
    <property type="evidence" value="ECO:0007669"/>
    <property type="project" value="UniProtKB-KW"/>
</dbReference>
<sequence length="351" mass="39395">MATSASLARLGTGIAGPAKPSRTLLRLGQFLTGASSTYTITKQLNDFVWLGSNQAGETVVIKSAPRFRIAHERDVMKKFQSLPSFRPLLDEIVEPADPAVIVMKHLDDDLLHASNAQKLTTRELKFVSKRILEALQALHEEGYVHTDVKIENVLVNYAAEGSEKRFTDVQLCDFEGTVRVDSPFCKDRHEIGTPISRSPEATMCLQWGPPTDIWSFGNMVISLIWGDDFSIFKPPPGTPHDSKEYILKILEKYHIFFGPYPQSFGELCRDEGDAAVLNSVMRGVPPEKLKPFALASKREISTEDKEFILKVMKIDPRDRPTAKELLKDDWFKEVSAESESAIELISHPRLL</sequence>
<dbReference type="STRING" id="1447872.A0A1J9Q0K8"/>
<reference evidence="2 3" key="1">
    <citation type="submission" date="2015-07" db="EMBL/GenBank/DDBJ databases">
        <title>Emmonsia species relationships and genome sequence.</title>
        <authorList>
            <consortium name="The Broad Institute Genomics Platform"/>
            <person name="Cuomo C.A."/>
            <person name="Munoz J.F."/>
            <person name="Imamovic A."/>
            <person name="Priest M.E."/>
            <person name="Young S."/>
            <person name="Clay O.K."/>
            <person name="McEwen J.G."/>
        </authorList>
    </citation>
    <scope>NUCLEOTIDE SEQUENCE [LARGE SCALE GENOMIC DNA]</scope>
    <source>
        <strain evidence="2 3">UAMH 9510</strain>
    </source>
</reference>
<keyword evidence="2" id="KW-0808">Transferase</keyword>
<dbReference type="EMBL" id="LGRN01000275">
    <property type="protein sequence ID" value="OJD13715.1"/>
    <property type="molecule type" value="Genomic_DNA"/>
</dbReference>
<dbReference type="GO" id="GO:0005634">
    <property type="term" value="C:nucleus"/>
    <property type="evidence" value="ECO:0007669"/>
    <property type="project" value="TreeGrafter"/>
</dbReference>
<dbReference type="InterPro" id="IPR000719">
    <property type="entry name" value="Prot_kinase_dom"/>
</dbReference>
<evidence type="ECO:0000313" key="3">
    <source>
        <dbReference type="Proteomes" id="UP000182235"/>
    </source>
</evidence>
<dbReference type="Pfam" id="PF00069">
    <property type="entry name" value="Pkinase"/>
    <property type="match status" value="1"/>
</dbReference>
<keyword evidence="2" id="KW-0418">Kinase</keyword>
<organism evidence="2 3">
    <name type="scientific">Emergomyces pasteurianus Ep9510</name>
    <dbReference type="NCBI Taxonomy" id="1447872"/>
    <lineage>
        <taxon>Eukaryota</taxon>
        <taxon>Fungi</taxon>
        <taxon>Dikarya</taxon>
        <taxon>Ascomycota</taxon>
        <taxon>Pezizomycotina</taxon>
        <taxon>Eurotiomycetes</taxon>
        <taxon>Eurotiomycetidae</taxon>
        <taxon>Onygenales</taxon>
        <taxon>Ajellomycetaceae</taxon>
        <taxon>Emergomyces</taxon>
    </lineage>
</organism>
<dbReference type="VEuPathDB" id="FungiDB:AJ78_05847"/>
<dbReference type="Gene3D" id="1.10.510.10">
    <property type="entry name" value="Transferase(Phosphotransferase) domain 1"/>
    <property type="match status" value="1"/>
</dbReference>